<evidence type="ECO:0000313" key="3">
    <source>
        <dbReference type="Proteomes" id="UP000620046"/>
    </source>
</evidence>
<feature type="transmembrane region" description="Helical" evidence="1">
    <location>
        <begin position="20"/>
        <end position="39"/>
    </location>
</feature>
<keyword evidence="1" id="KW-0812">Transmembrane</keyword>
<dbReference type="EMBL" id="BMJA01000004">
    <property type="protein sequence ID" value="GGA45571.1"/>
    <property type="molecule type" value="Genomic_DNA"/>
</dbReference>
<protein>
    <submittedName>
        <fullName evidence="2">Uncharacterized protein</fullName>
    </submittedName>
</protein>
<evidence type="ECO:0000256" key="1">
    <source>
        <dbReference type="SAM" id="Phobius"/>
    </source>
</evidence>
<accession>A0ABQ1GKC8</accession>
<dbReference type="Proteomes" id="UP000620046">
    <property type="component" value="Unassembled WGS sequence"/>
</dbReference>
<gene>
    <name evidence="2" type="ORF">GCM10010981_38350</name>
</gene>
<sequence>MLDHSICDDFVMTLLKQRSAVAFCRLLDIGVLVALGVLLSGCGQGVRKPQPIVPPQKITLTGIPACDSYLNSYLTCHRAAGTYPVDSLQTHYQTMHDTLLQEASDPGVRPYLANRCMGLAQQLQESLQGRSCTAPNTTSR</sequence>
<reference evidence="3" key="1">
    <citation type="journal article" date="2019" name="Int. J. Syst. Evol. Microbiol.">
        <title>The Global Catalogue of Microorganisms (GCM) 10K type strain sequencing project: providing services to taxonomists for standard genome sequencing and annotation.</title>
        <authorList>
            <consortium name="The Broad Institute Genomics Platform"/>
            <consortium name="The Broad Institute Genome Sequencing Center for Infectious Disease"/>
            <person name="Wu L."/>
            <person name="Ma J."/>
        </authorList>
    </citation>
    <scope>NUCLEOTIDE SEQUENCE [LARGE SCALE GENOMIC DNA]</scope>
    <source>
        <strain evidence="3">CGMCC 1.15439</strain>
    </source>
</reference>
<keyword evidence="1" id="KW-0472">Membrane</keyword>
<evidence type="ECO:0000313" key="2">
    <source>
        <dbReference type="EMBL" id="GGA45571.1"/>
    </source>
</evidence>
<comment type="caution">
    <text evidence="2">The sequence shown here is derived from an EMBL/GenBank/DDBJ whole genome shotgun (WGS) entry which is preliminary data.</text>
</comment>
<keyword evidence="3" id="KW-1185">Reference proteome</keyword>
<keyword evidence="1" id="KW-1133">Transmembrane helix</keyword>
<proteinExistence type="predicted"/>
<name>A0ABQ1GKC8_9GAMM</name>
<organism evidence="2 3">
    <name type="scientific">Dyella nitratireducens</name>
    <dbReference type="NCBI Taxonomy" id="1849580"/>
    <lineage>
        <taxon>Bacteria</taxon>
        <taxon>Pseudomonadati</taxon>
        <taxon>Pseudomonadota</taxon>
        <taxon>Gammaproteobacteria</taxon>
        <taxon>Lysobacterales</taxon>
        <taxon>Rhodanobacteraceae</taxon>
        <taxon>Dyella</taxon>
    </lineage>
</organism>